<keyword evidence="2" id="KW-1185">Reference proteome</keyword>
<feature type="non-terminal residue" evidence="1">
    <location>
        <position position="1"/>
    </location>
</feature>
<dbReference type="RefSeq" id="WP_221225503.1">
    <property type="nucleotide sequence ID" value="NZ_JACHXU010000047.1"/>
</dbReference>
<protein>
    <submittedName>
        <fullName evidence="1">Uncharacterized protein</fullName>
    </submittedName>
</protein>
<comment type="caution">
    <text evidence="1">The sequence shown here is derived from an EMBL/GenBank/DDBJ whole genome shotgun (WGS) entry which is preliminary data.</text>
</comment>
<reference evidence="1 2" key="1">
    <citation type="submission" date="2020-08" db="EMBL/GenBank/DDBJ databases">
        <title>Genomic Encyclopedia of Type Strains, Phase III (KMG-III): the genomes of soil and plant-associated and newly described type strains.</title>
        <authorList>
            <person name="Whitman W."/>
        </authorList>
    </citation>
    <scope>NUCLEOTIDE SEQUENCE [LARGE SCALE GENOMIC DNA]</scope>
    <source>
        <strain evidence="1 2">CECT 8075</strain>
    </source>
</reference>
<organism evidence="1 2">
    <name type="scientific">Aporhodopirellula rubra</name>
    <dbReference type="NCBI Taxonomy" id="980271"/>
    <lineage>
        <taxon>Bacteria</taxon>
        <taxon>Pseudomonadati</taxon>
        <taxon>Planctomycetota</taxon>
        <taxon>Planctomycetia</taxon>
        <taxon>Pirellulales</taxon>
        <taxon>Pirellulaceae</taxon>
        <taxon>Aporhodopirellula</taxon>
    </lineage>
</organism>
<evidence type="ECO:0000313" key="1">
    <source>
        <dbReference type="EMBL" id="MBB3210650.1"/>
    </source>
</evidence>
<proteinExistence type="predicted"/>
<dbReference type="Proteomes" id="UP000536179">
    <property type="component" value="Unassembled WGS sequence"/>
</dbReference>
<dbReference type="EMBL" id="JACHXU010000047">
    <property type="protein sequence ID" value="MBB3210650.1"/>
    <property type="molecule type" value="Genomic_DNA"/>
</dbReference>
<name>A0A7W5E5M6_9BACT</name>
<accession>A0A7W5E5M6</accession>
<dbReference type="AlphaFoldDB" id="A0A7W5E5M6"/>
<sequence length="63" mass="7325">EQLLLKGCFQQSVTRPFHHQYKTAALAAYLNKMLHQSRVGACKLKQRSLTRLGEHRRYPSKLS</sequence>
<gene>
    <name evidence="1" type="ORF">FHS27_006498</name>
</gene>
<evidence type="ECO:0000313" key="2">
    <source>
        <dbReference type="Proteomes" id="UP000536179"/>
    </source>
</evidence>